<evidence type="ECO:0000313" key="5">
    <source>
        <dbReference type="Proteomes" id="UP000001449"/>
    </source>
</evidence>
<dbReference type="InterPro" id="IPR036259">
    <property type="entry name" value="MFS_trans_sf"/>
</dbReference>
<dbReference type="SUPFAM" id="SSF103473">
    <property type="entry name" value="MFS general substrate transporter"/>
    <property type="match status" value="1"/>
</dbReference>
<name>B8CAN3_THAPS</name>
<dbReference type="GO" id="GO:0016020">
    <property type="term" value="C:membrane"/>
    <property type="evidence" value="ECO:0007669"/>
    <property type="project" value="UniProtKB-SubCell"/>
</dbReference>
<evidence type="ECO:0000313" key="4">
    <source>
        <dbReference type="EMBL" id="EED89712.1"/>
    </source>
</evidence>
<dbReference type="KEGG" id="tps:THAPSDRAFT_263929"/>
<feature type="domain" description="Major facilitator superfamily (MFS) profile" evidence="3">
    <location>
        <begin position="22"/>
        <end position="226"/>
    </location>
</feature>
<dbReference type="Pfam" id="PF07690">
    <property type="entry name" value="MFS_1"/>
    <property type="match status" value="1"/>
</dbReference>
<sequence>MRGGTIKSSSDATTTILKKQQTLNALHQTSFLIVISTSIVAFSPLPSLTRHLGSTVTAVTSPLTPQERAVKILSFLSAISAAIELFLSPLIGVWIDLKGRKRPSVLLYSLIAMANLGVVLYPSVGSICISRTVNVLIGGFLMIVANTVIADMFAKNDDQMGTVLGRQAASISLGFLSGSLLGGRLTELGERPAYGCAFLFSTLAALNASFRMVESVDLAKSALGSH</sequence>
<dbReference type="RefSeq" id="XP_002293251.1">
    <property type="nucleotide sequence ID" value="XM_002293215.1"/>
</dbReference>
<organism evidence="4 5">
    <name type="scientific">Thalassiosira pseudonana</name>
    <name type="common">Marine diatom</name>
    <name type="synonym">Cyclotella nana</name>
    <dbReference type="NCBI Taxonomy" id="35128"/>
    <lineage>
        <taxon>Eukaryota</taxon>
        <taxon>Sar</taxon>
        <taxon>Stramenopiles</taxon>
        <taxon>Ochrophyta</taxon>
        <taxon>Bacillariophyta</taxon>
        <taxon>Coscinodiscophyceae</taxon>
        <taxon>Thalassiosirophycidae</taxon>
        <taxon>Thalassiosirales</taxon>
        <taxon>Thalassiosiraceae</taxon>
        <taxon>Thalassiosira</taxon>
    </lineage>
</organism>
<dbReference type="Proteomes" id="UP000001449">
    <property type="component" value="Chromosome 12"/>
</dbReference>
<keyword evidence="2" id="KW-0472">Membrane</keyword>
<keyword evidence="2" id="KW-0812">Transmembrane</keyword>
<feature type="non-terminal residue" evidence="4">
    <location>
        <position position="1"/>
    </location>
</feature>
<reference evidence="4 5" key="2">
    <citation type="journal article" date="2008" name="Nature">
        <title>The Phaeodactylum genome reveals the evolutionary history of diatom genomes.</title>
        <authorList>
            <person name="Bowler C."/>
            <person name="Allen A.E."/>
            <person name="Badger J.H."/>
            <person name="Grimwood J."/>
            <person name="Jabbari K."/>
            <person name="Kuo A."/>
            <person name="Maheswari U."/>
            <person name="Martens C."/>
            <person name="Maumus F."/>
            <person name="Otillar R.P."/>
            <person name="Rayko E."/>
            <person name="Salamov A."/>
            <person name="Vandepoele K."/>
            <person name="Beszteri B."/>
            <person name="Gruber A."/>
            <person name="Heijde M."/>
            <person name="Katinka M."/>
            <person name="Mock T."/>
            <person name="Valentin K."/>
            <person name="Verret F."/>
            <person name="Berges J.A."/>
            <person name="Brownlee C."/>
            <person name="Cadoret J.P."/>
            <person name="Chiovitti A."/>
            <person name="Choi C.J."/>
            <person name="Coesel S."/>
            <person name="De Martino A."/>
            <person name="Detter J.C."/>
            <person name="Durkin C."/>
            <person name="Falciatore A."/>
            <person name="Fournet J."/>
            <person name="Haruta M."/>
            <person name="Huysman M.J."/>
            <person name="Jenkins B.D."/>
            <person name="Jiroutova K."/>
            <person name="Jorgensen R.E."/>
            <person name="Joubert Y."/>
            <person name="Kaplan A."/>
            <person name="Kroger N."/>
            <person name="Kroth P.G."/>
            <person name="La Roche J."/>
            <person name="Lindquist E."/>
            <person name="Lommer M."/>
            <person name="Martin-Jezequel V."/>
            <person name="Lopez P.J."/>
            <person name="Lucas S."/>
            <person name="Mangogna M."/>
            <person name="McGinnis K."/>
            <person name="Medlin L.K."/>
            <person name="Montsant A."/>
            <person name="Oudot-Le Secq M.P."/>
            <person name="Napoli C."/>
            <person name="Obornik M."/>
            <person name="Parker M.S."/>
            <person name="Petit J.L."/>
            <person name="Porcel B.M."/>
            <person name="Poulsen N."/>
            <person name="Robison M."/>
            <person name="Rychlewski L."/>
            <person name="Rynearson T.A."/>
            <person name="Schmutz J."/>
            <person name="Shapiro H."/>
            <person name="Siaut M."/>
            <person name="Stanley M."/>
            <person name="Sussman M.R."/>
            <person name="Taylor A.R."/>
            <person name="Vardi A."/>
            <person name="von Dassow P."/>
            <person name="Vyverman W."/>
            <person name="Willis A."/>
            <person name="Wyrwicz L.S."/>
            <person name="Rokhsar D.S."/>
            <person name="Weissenbach J."/>
            <person name="Armbrust E.V."/>
            <person name="Green B.R."/>
            <person name="Van de Peer Y."/>
            <person name="Grigoriev I.V."/>
        </authorList>
    </citation>
    <scope>NUCLEOTIDE SEQUENCE [LARGE SCALE GENOMIC DNA]</scope>
    <source>
        <strain evidence="4 5">CCMP1335</strain>
    </source>
</reference>
<keyword evidence="2" id="KW-1133">Transmembrane helix</keyword>
<feature type="transmembrane region" description="Helical" evidence="2">
    <location>
        <begin position="72"/>
        <end position="93"/>
    </location>
</feature>
<comment type="subcellular location">
    <subcellularLocation>
        <location evidence="1">Membrane</location>
        <topology evidence="1">Multi-pass membrane protein</topology>
    </subcellularLocation>
</comment>
<evidence type="ECO:0000259" key="3">
    <source>
        <dbReference type="PROSITE" id="PS50850"/>
    </source>
</evidence>
<dbReference type="EMBL" id="CM000647">
    <property type="protein sequence ID" value="EED89712.1"/>
    <property type="molecule type" value="Genomic_DNA"/>
</dbReference>
<protein>
    <submittedName>
        <fullName evidence="4">Transporter</fullName>
    </submittedName>
</protein>
<feature type="transmembrane region" description="Helical" evidence="2">
    <location>
        <begin position="105"/>
        <end position="124"/>
    </location>
</feature>
<dbReference type="InterPro" id="IPR020846">
    <property type="entry name" value="MFS_dom"/>
</dbReference>
<proteinExistence type="predicted"/>
<feature type="transmembrane region" description="Helical" evidence="2">
    <location>
        <begin position="136"/>
        <end position="154"/>
    </location>
</feature>
<dbReference type="Gene3D" id="1.20.1250.20">
    <property type="entry name" value="MFS general substrate transporter like domains"/>
    <property type="match status" value="1"/>
</dbReference>
<dbReference type="PaxDb" id="35128-Thaps263929"/>
<gene>
    <name evidence="4" type="ORF">THAPSDRAFT_263929</name>
</gene>
<dbReference type="GeneID" id="7448006"/>
<reference evidence="4 5" key="1">
    <citation type="journal article" date="2004" name="Science">
        <title>The genome of the diatom Thalassiosira pseudonana: ecology, evolution, and metabolism.</title>
        <authorList>
            <person name="Armbrust E.V."/>
            <person name="Berges J.A."/>
            <person name="Bowler C."/>
            <person name="Green B.R."/>
            <person name="Martinez D."/>
            <person name="Putnam N.H."/>
            <person name="Zhou S."/>
            <person name="Allen A.E."/>
            <person name="Apt K.E."/>
            <person name="Bechner M."/>
            <person name="Brzezinski M.A."/>
            <person name="Chaal B.K."/>
            <person name="Chiovitti A."/>
            <person name="Davis A.K."/>
            <person name="Demarest M.S."/>
            <person name="Detter J.C."/>
            <person name="Glavina T."/>
            <person name="Goodstein D."/>
            <person name="Hadi M.Z."/>
            <person name="Hellsten U."/>
            <person name="Hildebrand M."/>
            <person name="Jenkins B.D."/>
            <person name="Jurka J."/>
            <person name="Kapitonov V.V."/>
            <person name="Kroger N."/>
            <person name="Lau W.W."/>
            <person name="Lane T.W."/>
            <person name="Larimer F.W."/>
            <person name="Lippmeier J.C."/>
            <person name="Lucas S."/>
            <person name="Medina M."/>
            <person name="Montsant A."/>
            <person name="Obornik M."/>
            <person name="Parker M.S."/>
            <person name="Palenik B."/>
            <person name="Pazour G.J."/>
            <person name="Richardson P.M."/>
            <person name="Rynearson T.A."/>
            <person name="Saito M.A."/>
            <person name="Schwartz D.C."/>
            <person name="Thamatrakoln K."/>
            <person name="Valentin K."/>
            <person name="Vardi A."/>
            <person name="Wilkerson F.P."/>
            <person name="Rokhsar D.S."/>
        </authorList>
    </citation>
    <scope>NUCLEOTIDE SEQUENCE [LARGE SCALE GENOMIC DNA]</scope>
    <source>
        <strain evidence="4 5">CCMP1335</strain>
    </source>
</reference>
<dbReference type="GO" id="GO:0022857">
    <property type="term" value="F:transmembrane transporter activity"/>
    <property type="evidence" value="ECO:0007669"/>
    <property type="project" value="InterPro"/>
</dbReference>
<accession>B8CAN3</accession>
<dbReference type="AlphaFoldDB" id="B8CAN3"/>
<dbReference type="HOGENOM" id="CLU_1227607_0_0_1"/>
<evidence type="ECO:0000256" key="2">
    <source>
        <dbReference type="SAM" id="Phobius"/>
    </source>
</evidence>
<dbReference type="PROSITE" id="PS50850">
    <property type="entry name" value="MFS"/>
    <property type="match status" value="1"/>
</dbReference>
<keyword evidence="5" id="KW-1185">Reference proteome</keyword>
<dbReference type="InterPro" id="IPR011701">
    <property type="entry name" value="MFS"/>
</dbReference>
<dbReference type="InParanoid" id="B8CAN3"/>
<evidence type="ECO:0000256" key="1">
    <source>
        <dbReference type="ARBA" id="ARBA00004141"/>
    </source>
</evidence>